<dbReference type="EMBL" id="BMAR01000028">
    <property type="protein sequence ID" value="GFR49231.1"/>
    <property type="molecule type" value="Genomic_DNA"/>
</dbReference>
<gene>
    <name evidence="2" type="ORF">Agub_g11230</name>
</gene>
<feature type="compositionally biased region" description="Low complexity" evidence="1">
    <location>
        <begin position="201"/>
        <end position="239"/>
    </location>
</feature>
<dbReference type="AlphaFoldDB" id="A0AAD3E0N6"/>
<protein>
    <submittedName>
        <fullName evidence="2">Uncharacterized protein</fullName>
    </submittedName>
</protein>
<sequence length="416" mass="41819">MMLHFEATGAGHPPDAPSTFNLPLTTHLPKANLLKALSVVPAPGTVEGVQVILLARNATAWCQRASGECVSLSRGVGVFVGVGDEVVFGDAGAPAPPDEPDVAYLLCASEGDAQLGMQSLAAAGFQASETFLALDGPRASCQDVVPPPPAGHLATAGRPPALASSQDGGNPAPSLLLTHIKGEPPASAEAPLGPLEPASMPPSTSSLQQQQQEGQLPSASASITLPQQQAQPQHQHQAPSPIITPGAPAGALQTPVIATTEAAGPSRPVAFAAPPPPAVAAPAVAAAAPDTEMMAVEGFDHPRAEESPMDASMVEAVQADTVQQPETDPGSGIEAGVVQPAEEAATLSAKPSSDHPPAAPGSGAPSESAVVQHDDSDVVQEPQQEQQEGPVPPSHKSKTSDGQPDAQAECEAIIGS</sequence>
<proteinExistence type="predicted"/>
<feature type="compositionally biased region" description="Low complexity" evidence="1">
    <location>
        <begin position="379"/>
        <end position="389"/>
    </location>
</feature>
<evidence type="ECO:0000256" key="1">
    <source>
        <dbReference type="SAM" id="MobiDB-lite"/>
    </source>
</evidence>
<accession>A0AAD3E0N6</accession>
<feature type="non-terminal residue" evidence="2">
    <location>
        <position position="416"/>
    </location>
</feature>
<feature type="region of interest" description="Disordered" evidence="1">
    <location>
        <begin position="142"/>
        <end position="249"/>
    </location>
</feature>
<reference evidence="2 3" key="1">
    <citation type="journal article" date="2021" name="Sci. Rep.">
        <title>Genome sequencing of the multicellular alga Astrephomene provides insights into convergent evolution of germ-soma differentiation.</title>
        <authorList>
            <person name="Yamashita S."/>
            <person name="Yamamoto K."/>
            <person name="Matsuzaki R."/>
            <person name="Suzuki S."/>
            <person name="Yamaguchi H."/>
            <person name="Hirooka S."/>
            <person name="Minakuchi Y."/>
            <person name="Miyagishima S."/>
            <person name="Kawachi M."/>
            <person name="Toyoda A."/>
            <person name="Nozaki H."/>
        </authorList>
    </citation>
    <scope>NUCLEOTIDE SEQUENCE [LARGE SCALE GENOMIC DNA]</scope>
    <source>
        <strain evidence="2 3">NIES-4017</strain>
    </source>
</reference>
<evidence type="ECO:0000313" key="2">
    <source>
        <dbReference type="EMBL" id="GFR49231.1"/>
    </source>
</evidence>
<evidence type="ECO:0000313" key="3">
    <source>
        <dbReference type="Proteomes" id="UP001054857"/>
    </source>
</evidence>
<keyword evidence="3" id="KW-1185">Reference proteome</keyword>
<comment type="caution">
    <text evidence="2">The sequence shown here is derived from an EMBL/GenBank/DDBJ whole genome shotgun (WGS) entry which is preliminary data.</text>
</comment>
<organism evidence="2 3">
    <name type="scientific">Astrephomene gubernaculifera</name>
    <dbReference type="NCBI Taxonomy" id="47775"/>
    <lineage>
        <taxon>Eukaryota</taxon>
        <taxon>Viridiplantae</taxon>
        <taxon>Chlorophyta</taxon>
        <taxon>core chlorophytes</taxon>
        <taxon>Chlorophyceae</taxon>
        <taxon>CS clade</taxon>
        <taxon>Chlamydomonadales</taxon>
        <taxon>Astrephomenaceae</taxon>
        <taxon>Astrephomene</taxon>
    </lineage>
</organism>
<feature type="compositionally biased region" description="Low complexity" evidence="1">
    <location>
        <begin position="360"/>
        <end position="369"/>
    </location>
</feature>
<dbReference type="Proteomes" id="UP001054857">
    <property type="component" value="Unassembled WGS sequence"/>
</dbReference>
<feature type="region of interest" description="Disordered" evidence="1">
    <location>
        <begin position="293"/>
        <end position="416"/>
    </location>
</feature>
<name>A0AAD3E0N6_9CHLO</name>